<evidence type="ECO:0000256" key="3">
    <source>
        <dbReference type="ARBA" id="ARBA00022801"/>
    </source>
</evidence>
<dbReference type="InterPro" id="IPR036852">
    <property type="entry name" value="Peptidase_S8/S53_dom_sf"/>
</dbReference>
<dbReference type="AlphaFoldDB" id="A0A1C5K2L6"/>
<evidence type="ECO:0000259" key="8">
    <source>
        <dbReference type="Pfam" id="PF00082"/>
    </source>
</evidence>
<keyword evidence="2 5" id="KW-0645">Protease</keyword>
<feature type="active site" description="Charge relay system" evidence="5">
    <location>
        <position position="219"/>
    </location>
</feature>
<dbReference type="OrthoDB" id="9813435at2"/>
<evidence type="ECO:0000256" key="1">
    <source>
        <dbReference type="ARBA" id="ARBA00011073"/>
    </source>
</evidence>
<gene>
    <name evidence="9" type="ORF">GA0070613_6144</name>
</gene>
<comment type="similarity">
    <text evidence="1 5">Belongs to the peptidase S8 family.</text>
</comment>
<dbReference type="InterPro" id="IPR000209">
    <property type="entry name" value="Peptidase_S8/S53_dom"/>
</dbReference>
<feature type="domain" description="Peptidase S8/S53" evidence="8">
    <location>
        <begin position="172"/>
        <end position="439"/>
    </location>
</feature>
<feature type="active site" description="Charge relay system" evidence="5">
    <location>
        <position position="181"/>
    </location>
</feature>
<dbReference type="PRINTS" id="PR00723">
    <property type="entry name" value="SUBTILISIN"/>
</dbReference>
<dbReference type="PROSITE" id="PS51892">
    <property type="entry name" value="SUBTILASE"/>
    <property type="match status" value="1"/>
</dbReference>
<feature type="signal peptide" evidence="7">
    <location>
        <begin position="1"/>
        <end position="20"/>
    </location>
</feature>
<evidence type="ECO:0000256" key="7">
    <source>
        <dbReference type="SAM" id="SignalP"/>
    </source>
</evidence>
<dbReference type="EMBL" id="LT607754">
    <property type="protein sequence ID" value="SCG77060.1"/>
    <property type="molecule type" value="Genomic_DNA"/>
</dbReference>
<dbReference type="RefSeq" id="WP_089015380.1">
    <property type="nucleotide sequence ID" value="NZ_LT607754.1"/>
</dbReference>
<dbReference type="GO" id="GO:0006508">
    <property type="term" value="P:proteolysis"/>
    <property type="evidence" value="ECO:0007669"/>
    <property type="project" value="UniProtKB-KW"/>
</dbReference>
<evidence type="ECO:0000256" key="5">
    <source>
        <dbReference type="PROSITE-ProRule" id="PRU01240"/>
    </source>
</evidence>
<feature type="compositionally biased region" description="Polar residues" evidence="6">
    <location>
        <begin position="139"/>
        <end position="149"/>
    </location>
</feature>
<keyword evidence="7" id="KW-0732">Signal</keyword>
<dbReference type="InterPro" id="IPR050131">
    <property type="entry name" value="Peptidase_S8_subtilisin-like"/>
</dbReference>
<dbReference type="SUPFAM" id="SSF52743">
    <property type="entry name" value="Subtilisin-like"/>
    <property type="match status" value="1"/>
</dbReference>
<feature type="region of interest" description="Disordered" evidence="6">
    <location>
        <begin position="132"/>
        <end position="151"/>
    </location>
</feature>
<dbReference type="Proteomes" id="UP000198221">
    <property type="component" value="Chromosome I"/>
</dbReference>
<name>A0A1C5K2L6_9ACTN</name>
<organism evidence="9 10">
    <name type="scientific">Micromonospora inositola</name>
    <dbReference type="NCBI Taxonomy" id="47865"/>
    <lineage>
        <taxon>Bacteria</taxon>
        <taxon>Bacillati</taxon>
        <taxon>Actinomycetota</taxon>
        <taxon>Actinomycetes</taxon>
        <taxon>Micromonosporales</taxon>
        <taxon>Micromonosporaceae</taxon>
        <taxon>Micromonospora</taxon>
    </lineage>
</organism>
<proteinExistence type="inferred from homology"/>
<evidence type="ECO:0000256" key="2">
    <source>
        <dbReference type="ARBA" id="ARBA00022670"/>
    </source>
</evidence>
<dbReference type="PANTHER" id="PTHR43806:SF67">
    <property type="entry name" value="EGF-LIKE DOMAIN-CONTAINING PROTEIN"/>
    <property type="match status" value="1"/>
</dbReference>
<accession>A0A1C5K2L6</accession>
<evidence type="ECO:0000256" key="4">
    <source>
        <dbReference type="ARBA" id="ARBA00022825"/>
    </source>
</evidence>
<dbReference type="InterPro" id="IPR023828">
    <property type="entry name" value="Peptidase_S8_Ser-AS"/>
</dbReference>
<dbReference type="PANTHER" id="PTHR43806">
    <property type="entry name" value="PEPTIDASE S8"/>
    <property type="match status" value="1"/>
</dbReference>
<feature type="chain" id="PRO_5038653535" evidence="7">
    <location>
        <begin position="21"/>
        <end position="757"/>
    </location>
</feature>
<keyword evidence="4 5" id="KW-0720">Serine protease</keyword>
<keyword evidence="10" id="KW-1185">Reference proteome</keyword>
<reference evidence="10" key="1">
    <citation type="submission" date="2016-06" db="EMBL/GenBank/DDBJ databases">
        <authorList>
            <person name="Varghese N."/>
            <person name="Submissions Spin"/>
        </authorList>
    </citation>
    <scope>NUCLEOTIDE SEQUENCE [LARGE SCALE GENOMIC DNA]</scope>
    <source>
        <strain evidence="10">DSM 43819</strain>
    </source>
</reference>
<sequence>MKRKVMAAALVTALVAPATAGLPVAASPAEAGPTASAGRAGMVKAIVVLRSQLNPSTVVTPSRRQRQVALVRALRARAAADQTGVLGLLARRRAQGLVADAVPLWVVNAVAVVAQPSVIAELAARPDVREIGPDRTVQAPPSTVGSSTADAPVEPNVEAVNAPALWSLGLTGQGTVVATMDTGVDGSHPELAASWRGGSNSWYDPNGEHPAVPTDVNGHGTATMGVMVGGSAGGTSIGVAPGAKWIAVKIFNDRGSTTTSRIHLGFQWLLDPDGNPATPDAPDVVNNSWSGSIGGCNLDFQPDLRNLRAAGIMPVFSAGNYGPDPSTVLSPANNPEALAVGAADDAGVIDPSSSRGPSACDQAIAPRLSAPGVGVRTTDLYGGYRDASGTSLAAPHVAGVLALLLGAFPDLNADRQQGALESTAVDLGELGPDNTYGYGRVDALAAYQWLSTAPDFSVMASPSEAMTVPGGGVTYTVAIAGVNGFADDVALALGGLSGTQATWTITPAAVAGGTGSARVAVTTAPTIAAGTYPLTLTATSGGLSRPAVVLLVVTAPPDFGLAATPTSASVVAGSSACYTMGVTGLNGFTGTVAMSLGGVPDTVRTASFSPSVVVGSGSATLTIGTSGSAPPGTYALTVTGTSGSTSHSIGITLVVTPAPGFSLTISPSSATVLRGHTATYTVSTSAVGGSTGAVALSTAGLPAGSSASFTPNPVSASGASTLRVSTTNRTPRGTFTMLITGTSGSVVHQATATLVVR</sequence>
<feature type="active site" description="Charge relay system" evidence="5">
    <location>
        <position position="391"/>
    </location>
</feature>
<evidence type="ECO:0000313" key="10">
    <source>
        <dbReference type="Proteomes" id="UP000198221"/>
    </source>
</evidence>
<dbReference type="PROSITE" id="PS00138">
    <property type="entry name" value="SUBTILASE_SER"/>
    <property type="match status" value="1"/>
</dbReference>
<keyword evidence="3 5" id="KW-0378">Hydrolase</keyword>
<dbReference type="Gene3D" id="3.40.50.200">
    <property type="entry name" value="Peptidase S8/S53 domain"/>
    <property type="match status" value="1"/>
</dbReference>
<dbReference type="InterPro" id="IPR015500">
    <property type="entry name" value="Peptidase_S8_subtilisin-rel"/>
</dbReference>
<dbReference type="GO" id="GO:0004252">
    <property type="term" value="F:serine-type endopeptidase activity"/>
    <property type="evidence" value="ECO:0007669"/>
    <property type="project" value="UniProtKB-UniRule"/>
</dbReference>
<protein>
    <submittedName>
        <fullName evidence="9">Bacillopeptidase F</fullName>
    </submittedName>
</protein>
<dbReference type="Pfam" id="PF00082">
    <property type="entry name" value="Peptidase_S8"/>
    <property type="match status" value="1"/>
</dbReference>
<evidence type="ECO:0000313" key="9">
    <source>
        <dbReference type="EMBL" id="SCG77060.1"/>
    </source>
</evidence>
<evidence type="ECO:0000256" key="6">
    <source>
        <dbReference type="SAM" id="MobiDB-lite"/>
    </source>
</evidence>